<organism evidence="1 2">
    <name type="scientific">Variovorax beijingensis</name>
    <dbReference type="NCBI Taxonomy" id="2496117"/>
    <lineage>
        <taxon>Bacteria</taxon>
        <taxon>Pseudomonadati</taxon>
        <taxon>Pseudomonadota</taxon>
        <taxon>Betaproteobacteria</taxon>
        <taxon>Burkholderiales</taxon>
        <taxon>Comamonadaceae</taxon>
        <taxon>Variovorax</taxon>
    </lineage>
</organism>
<sequence>MKAVVHSARLFGWIAEGKLKVHIGGVYPPADAARAHADMASRATTGKLLLVP</sequence>
<proteinExistence type="predicted"/>
<accession>A0A561B149</accession>
<protein>
    <submittedName>
        <fullName evidence="1">Zinc-binding alcohol dehydrogenase family protein</fullName>
    </submittedName>
</protein>
<dbReference type="AlphaFoldDB" id="A0A561B149"/>
<dbReference type="Proteomes" id="UP000319722">
    <property type="component" value="Unassembled WGS sequence"/>
</dbReference>
<dbReference type="EMBL" id="VIVL01000027">
    <property type="protein sequence ID" value="TWD72584.1"/>
    <property type="molecule type" value="Genomic_DNA"/>
</dbReference>
<dbReference type="Gene3D" id="3.90.180.10">
    <property type="entry name" value="Medium-chain alcohol dehydrogenases, catalytic domain"/>
    <property type="match status" value="1"/>
</dbReference>
<gene>
    <name evidence="1" type="ORF">FB547_12713</name>
</gene>
<comment type="caution">
    <text evidence="1">The sequence shown here is derived from an EMBL/GenBank/DDBJ whole genome shotgun (WGS) entry which is preliminary data.</text>
</comment>
<dbReference type="Pfam" id="PF13602">
    <property type="entry name" value="ADH_zinc_N_2"/>
    <property type="match status" value="1"/>
</dbReference>
<evidence type="ECO:0000313" key="1">
    <source>
        <dbReference type="EMBL" id="TWD72584.1"/>
    </source>
</evidence>
<evidence type="ECO:0000313" key="2">
    <source>
        <dbReference type="Proteomes" id="UP000319722"/>
    </source>
</evidence>
<reference evidence="1 2" key="1">
    <citation type="submission" date="2019-06" db="EMBL/GenBank/DDBJ databases">
        <title>Sorghum-associated microbial communities from plants grown in Nebraska, USA.</title>
        <authorList>
            <person name="Schachtman D."/>
        </authorList>
    </citation>
    <scope>NUCLEOTIDE SEQUENCE [LARGE SCALE GENOMIC DNA]</scope>
    <source>
        <strain evidence="1 2">T529</strain>
    </source>
</reference>
<name>A0A561B149_9BURK</name>